<organism evidence="1 2">
    <name type="scientific">Leucobacter soli</name>
    <dbReference type="NCBI Taxonomy" id="2812850"/>
    <lineage>
        <taxon>Bacteria</taxon>
        <taxon>Bacillati</taxon>
        <taxon>Actinomycetota</taxon>
        <taxon>Actinomycetes</taxon>
        <taxon>Micrococcales</taxon>
        <taxon>Microbacteriaceae</taxon>
        <taxon>Leucobacter</taxon>
    </lineage>
</organism>
<dbReference type="Proteomes" id="UP000693892">
    <property type="component" value="Unassembled WGS sequence"/>
</dbReference>
<dbReference type="RefSeq" id="WP_218114991.1">
    <property type="nucleotide sequence ID" value="NZ_CAJVAP010000013.1"/>
</dbReference>
<dbReference type="AlphaFoldDB" id="A0A916JWJ1"/>
<proteinExistence type="predicted"/>
<gene>
    <name evidence="1" type="ORF">LEUCIP111803_01374</name>
</gene>
<evidence type="ECO:0008006" key="3">
    <source>
        <dbReference type="Google" id="ProtNLM"/>
    </source>
</evidence>
<keyword evidence="2" id="KW-1185">Reference proteome</keyword>
<name>A0A916JWJ1_9MICO</name>
<accession>A0A916JWJ1</accession>
<comment type="caution">
    <text evidence="1">The sequence shown here is derived from an EMBL/GenBank/DDBJ whole genome shotgun (WGS) entry which is preliminary data.</text>
</comment>
<dbReference type="EMBL" id="CAJVAP010000013">
    <property type="protein sequence ID" value="CAG7610952.1"/>
    <property type="molecule type" value="Genomic_DNA"/>
</dbReference>
<reference evidence="1" key="1">
    <citation type="submission" date="2021-06" db="EMBL/GenBank/DDBJ databases">
        <authorList>
            <person name="Criscuolo A."/>
        </authorList>
    </citation>
    <scope>NUCLEOTIDE SEQUENCE</scope>
    <source>
        <strain evidence="1">CIP111803</strain>
    </source>
</reference>
<evidence type="ECO:0000313" key="1">
    <source>
        <dbReference type="EMBL" id="CAG7610952.1"/>
    </source>
</evidence>
<protein>
    <recommendedName>
        <fullName evidence="3">Methionine aminopeptidase</fullName>
    </recommendedName>
</protein>
<evidence type="ECO:0000313" key="2">
    <source>
        <dbReference type="Proteomes" id="UP000693892"/>
    </source>
</evidence>
<sequence>MGKKEWGIEGPPEFWFNTRTHEVEVGPQSLSIDRIGPFETRAEAEHGPEIVAERARRWAEEDEAEDS</sequence>